<accession>A0A6J5LJ34</accession>
<proteinExistence type="predicted"/>
<reference evidence="1" key="1">
    <citation type="submission" date="2020-04" db="EMBL/GenBank/DDBJ databases">
        <authorList>
            <person name="Chiriac C."/>
            <person name="Salcher M."/>
            <person name="Ghai R."/>
            <person name="Kavagutti S V."/>
        </authorList>
    </citation>
    <scope>NUCLEOTIDE SEQUENCE</scope>
</reference>
<evidence type="ECO:0000313" key="1">
    <source>
        <dbReference type="EMBL" id="CAB4134584.1"/>
    </source>
</evidence>
<name>A0A6J5LJ34_9CAUD</name>
<gene>
    <name evidence="1" type="ORF">UFOVP280_7</name>
</gene>
<sequence length="154" mass="17334">MPQPVKGEQKDSFLVRCMADVESIDSHPDEKQRYAVCIHTWETHSREALSNYKKTFAVKKVSIDYDDVFSTQKGFDLAVELIKKGDDVYLISARSHKDAMLARANKAGILFSKVFATGSNKAKVQKVLELGIDTHYDNNPDVINELGKHGTLFE</sequence>
<dbReference type="EMBL" id="LR796288">
    <property type="protein sequence ID" value="CAB4134584.1"/>
    <property type="molecule type" value="Genomic_DNA"/>
</dbReference>
<organism evidence="1">
    <name type="scientific">uncultured Caudovirales phage</name>
    <dbReference type="NCBI Taxonomy" id="2100421"/>
    <lineage>
        <taxon>Viruses</taxon>
        <taxon>Duplodnaviria</taxon>
        <taxon>Heunggongvirae</taxon>
        <taxon>Uroviricota</taxon>
        <taxon>Caudoviricetes</taxon>
        <taxon>Peduoviridae</taxon>
        <taxon>Maltschvirus</taxon>
        <taxon>Maltschvirus maltsch</taxon>
    </lineage>
</organism>
<protein>
    <submittedName>
        <fullName evidence="1">Uncharacterized protein</fullName>
    </submittedName>
</protein>